<dbReference type="InterPro" id="IPR029442">
    <property type="entry name" value="GyrI-like"/>
</dbReference>
<evidence type="ECO:0000259" key="1">
    <source>
        <dbReference type="SMART" id="SM00871"/>
    </source>
</evidence>
<name>A0ABV8DPI5_9NOCA</name>
<protein>
    <submittedName>
        <fullName evidence="2">HAD-IA family hydrolase</fullName>
    </submittedName>
</protein>
<organism evidence="2 3">
    <name type="scientific">Nocardia jiangsuensis</name>
    <dbReference type="NCBI Taxonomy" id="1691563"/>
    <lineage>
        <taxon>Bacteria</taxon>
        <taxon>Bacillati</taxon>
        <taxon>Actinomycetota</taxon>
        <taxon>Actinomycetes</taxon>
        <taxon>Mycobacteriales</taxon>
        <taxon>Nocardiaceae</taxon>
        <taxon>Nocardia</taxon>
    </lineage>
</organism>
<dbReference type="SMART" id="SM00871">
    <property type="entry name" value="AraC_E_bind"/>
    <property type="match status" value="1"/>
</dbReference>
<reference evidence="3" key="1">
    <citation type="journal article" date="2019" name="Int. J. Syst. Evol. Microbiol.">
        <title>The Global Catalogue of Microorganisms (GCM) 10K type strain sequencing project: providing services to taxonomists for standard genome sequencing and annotation.</title>
        <authorList>
            <consortium name="The Broad Institute Genomics Platform"/>
            <consortium name="The Broad Institute Genome Sequencing Center for Infectious Disease"/>
            <person name="Wu L."/>
            <person name="Ma J."/>
        </authorList>
    </citation>
    <scope>NUCLEOTIDE SEQUENCE [LARGE SCALE GENOMIC DNA]</scope>
    <source>
        <strain evidence="3">CGMCC 4.7330</strain>
    </source>
</reference>
<dbReference type="EMBL" id="JBHSAX010000005">
    <property type="protein sequence ID" value="MFC3961581.1"/>
    <property type="molecule type" value="Genomic_DNA"/>
</dbReference>
<comment type="caution">
    <text evidence="2">The sequence shown here is derived from an EMBL/GenBank/DDBJ whole genome shotgun (WGS) entry which is preliminary data.</text>
</comment>
<keyword evidence="2" id="KW-0378">Hydrolase</keyword>
<dbReference type="Gene3D" id="3.20.80.10">
    <property type="entry name" value="Regulatory factor, effector binding domain"/>
    <property type="match status" value="1"/>
</dbReference>
<dbReference type="Proteomes" id="UP001595696">
    <property type="component" value="Unassembled WGS sequence"/>
</dbReference>
<dbReference type="SUPFAM" id="SSF55136">
    <property type="entry name" value="Probable bacterial effector-binding domain"/>
    <property type="match status" value="1"/>
</dbReference>
<dbReference type="InterPro" id="IPR011256">
    <property type="entry name" value="Reg_factor_effector_dom_sf"/>
</dbReference>
<dbReference type="RefSeq" id="WP_378611330.1">
    <property type="nucleotide sequence ID" value="NZ_JBHSAX010000005.1"/>
</dbReference>
<dbReference type="PANTHER" id="PTHR43481">
    <property type="entry name" value="FRUCTOSE-1-PHOSPHATE PHOSPHATASE"/>
    <property type="match status" value="1"/>
</dbReference>
<dbReference type="Pfam" id="PF06445">
    <property type="entry name" value="GyrI-like"/>
    <property type="match status" value="1"/>
</dbReference>
<dbReference type="NCBIfam" id="TIGR01509">
    <property type="entry name" value="HAD-SF-IA-v3"/>
    <property type="match status" value="1"/>
</dbReference>
<dbReference type="SUPFAM" id="SSF56784">
    <property type="entry name" value="HAD-like"/>
    <property type="match status" value="1"/>
</dbReference>
<evidence type="ECO:0000313" key="2">
    <source>
        <dbReference type="EMBL" id="MFC3961581.1"/>
    </source>
</evidence>
<dbReference type="InterPro" id="IPR010499">
    <property type="entry name" value="AraC_E-bd"/>
</dbReference>
<accession>A0ABV8DPI5</accession>
<evidence type="ECO:0000313" key="3">
    <source>
        <dbReference type="Proteomes" id="UP001595696"/>
    </source>
</evidence>
<dbReference type="Gene3D" id="3.40.50.1000">
    <property type="entry name" value="HAD superfamily/HAD-like"/>
    <property type="match status" value="1"/>
</dbReference>
<dbReference type="InterPro" id="IPR006439">
    <property type="entry name" value="HAD-SF_hydro_IA"/>
</dbReference>
<dbReference type="Pfam" id="PF00702">
    <property type="entry name" value="Hydrolase"/>
    <property type="match status" value="1"/>
</dbReference>
<keyword evidence="3" id="KW-1185">Reference proteome</keyword>
<dbReference type="GO" id="GO:0016787">
    <property type="term" value="F:hydrolase activity"/>
    <property type="evidence" value="ECO:0007669"/>
    <property type="project" value="UniProtKB-KW"/>
</dbReference>
<dbReference type="InterPro" id="IPR051806">
    <property type="entry name" value="HAD-like_SPP"/>
</dbReference>
<dbReference type="InterPro" id="IPR036412">
    <property type="entry name" value="HAD-like_sf"/>
</dbReference>
<dbReference type="InterPro" id="IPR023214">
    <property type="entry name" value="HAD_sf"/>
</dbReference>
<proteinExistence type="predicted"/>
<feature type="domain" description="AraC effector-binding" evidence="1">
    <location>
        <begin position="161"/>
        <end position="312"/>
    </location>
</feature>
<dbReference type="PANTHER" id="PTHR43481:SF4">
    <property type="entry name" value="GLYCEROL-1-PHOSPHATE PHOSPHOHYDROLASE 1-RELATED"/>
    <property type="match status" value="1"/>
</dbReference>
<gene>
    <name evidence="2" type="ORF">ACFO0B_06225</name>
</gene>
<sequence length="460" mass="48347">MDNTTIDSVRHRAVLIELRNLITAKGTANRTTLMLVERLREAAIPIGVYSAGRPTRAALTAAGIEKNFTAFIDPATVRDLDLPAPPAPDLLHEAARNLGALPQRTVVIDDTETGVAAARAGGFALVIGIDHQGAAEPLHRAGADLVVADAEAIVLAGRTPYPVSVGKGTAYTELRLTRTVPVDRIPAAVVEGVRAIFALATRAGLDIVGSPSATIDSEPDEDAVTLEFGLPIIHPETPVPGTRIVTTEPGLVARTFHTGSVGNLGPAYRALELWLAESNYRTVGPRTETYLVGPGDESTLDELTIEIQIPVVYEAMITADRPQRPAEVTGQLVRWLPEHGFELLTITSSASESAIAERTLLLVRHRRLAEAACAADEAHAAALLTSTVSVRAGTGGGSVVEVLDPAVLVTTLRAPALNATADRLRYLLAATVATLHTAPYSGRGARYGPGGSHVDVPQAS</sequence>